<feature type="transmembrane region" description="Helical" evidence="2">
    <location>
        <begin position="100"/>
        <end position="119"/>
    </location>
</feature>
<feature type="transmembrane region" description="Helical" evidence="2">
    <location>
        <begin position="203"/>
        <end position="225"/>
    </location>
</feature>
<keyword evidence="2" id="KW-0812">Transmembrane</keyword>
<protein>
    <submittedName>
        <fullName evidence="3">Uncharacterized protein</fullName>
    </submittedName>
</protein>
<feature type="transmembrane region" description="Helical" evidence="2">
    <location>
        <begin position="28"/>
        <end position="45"/>
    </location>
</feature>
<gene>
    <name evidence="3" type="ORF">Mam01_16890</name>
</gene>
<keyword evidence="2" id="KW-0472">Membrane</keyword>
<name>A0ABQ4F9Q7_9ACTN</name>
<dbReference type="Proteomes" id="UP000651728">
    <property type="component" value="Unassembled WGS sequence"/>
</dbReference>
<sequence length="242" mass="24868">MARRSPVPHSRNVETTDVSKTAESTLRLRNTGVAAIAGAVAGSIIGPETSAIFDLEVGGLATVGAPFGAAAGILVGVAARGLLRQGTPPSVHAQHRASRATTSAAGFLIGGAVLSAVLWDVALREARELDAILVLALLPPIALLIISLVTLAVGVLRRRATARWAAVVVCVCACAAAFSRLLAELSIPLRSPDWAGYPFVPEWKSSVLQTGLLLAIPMAVTAFLLSPAARRDFSRSTGPGAA</sequence>
<evidence type="ECO:0000256" key="1">
    <source>
        <dbReference type="SAM" id="MobiDB-lite"/>
    </source>
</evidence>
<evidence type="ECO:0000256" key="2">
    <source>
        <dbReference type="SAM" id="Phobius"/>
    </source>
</evidence>
<feature type="transmembrane region" description="Helical" evidence="2">
    <location>
        <begin position="163"/>
        <end position="183"/>
    </location>
</feature>
<comment type="caution">
    <text evidence="3">The sequence shown here is derived from an EMBL/GenBank/DDBJ whole genome shotgun (WGS) entry which is preliminary data.</text>
</comment>
<dbReference type="EMBL" id="BOOB01000012">
    <property type="protein sequence ID" value="GIH31525.1"/>
    <property type="molecule type" value="Genomic_DNA"/>
</dbReference>
<reference evidence="3 4" key="1">
    <citation type="submission" date="2021-01" db="EMBL/GenBank/DDBJ databases">
        <title>Whole genome shotgun sequence of Microbispora amethystogenes NBRC 101907.</title>
        <authorList>
            <person name="Komaki H."/>
            <person name="Tamura T."/>
        </authorList>
    </citation>
    <scope>NUCLEOTIDE SEQUENCE [LARGE SCALE GENOMIC DNA]</scope>
    <source>
        <strain evidence="3 4">NBRC 101907</strain>
    </source>
</reference>
<evidence type="ECO:0000313" key="3">
    <source>
        <dbReference type="EMBL" id="GIH31525.1"/>
    </source>
</evidence>
<feature type="region of interest" description="Disordered" evidence="1">
    <location>
        <begin position="1"/>
        <end position="22"/>
    </location>
</feature>
<feature type="transmembrane region" description="Helical" evidence="2">
    <location>
        <begin position="131"/>
        <end position="156"/>
    </location>
</feature>
<feature type="compositionally biased region" description="Polar residues" evidence="1">
    <location>
        <begin position="13"/>
        <end position="22"/>
    </location>
</feature>
<keyword evidence="2" id="KW-1133">Transmembrane helix</keyword>
<proteinExistence type="predicted"/>
<organism evidence="3 4">
    <name type="scientific">Microbispora amethystogenes</name>
    <dbReference type="NCBI Taxonomy" id="1427754"/>
    <lineage>
        <taxon>Bacteria</taxon>
        <taxon>Bacillati</taxon>
        <taxon>Actinomycetota</taxon>
        <taxon>Actinomycetes</taxon>
        <taxon>Streptosporangiales</taxon>
        <taxon>Streptosporangiaceae</taxon>
        <taxon>Microbispora</taxon>
    </lineage>
</organism>
<evidence type="ECO:0000313" key="4">
    <source>
        <dbReference type="Proteomes" id="UP000651728"/>
    </source>
</evidence>
<accession>A0ABQ4F9Q7</accession>
<feature type="transmembrane region" description="Helical" evidence="2">
    <location>
        <begin position="57"/>
        <end position="79"/>
    </location>
</feature>
<keyword evidence="4" id="KW-1185">Reference proteome</keyword>